<dbReference type="InterPro" id="IPR032710">
    <property type="entry name" value="NTF2-like_dom_sf"/>
</dbReference>
<feature type="domain" description="SnoaL-like" evidence="1">
    <location>
        <begin position="4"/>
        <end position="137"/>
    </location>
</feature>
<dbReference type="RefSeq" id="WP_068349839.1">
    <property type="nucleotide sequence ID" value="NZ_CP016033.1"/>
</dbReference>
<dbReference type="KEGG" id="pns:A9D12_03540"/>
<gene>
    <name evidence="2" type="ORF">A9D12_03540</name>
</gene>
<dbReference type="Pfam" id="PF13577">
    <property type="entry name" value="SnoaL_4"/>
    <property type="match status" value="1"/>
</dbReference>
<accession>A0A192D218</accession>
<dbReference type="CDD" id="cd00531">
    <property type="entry name" value="NTF2_like"/>
    <property type="match status" value="1"/>
</dbReference>
<dbReference type="STRING" id="1112.A9D12_03540"/>
<reference evidence="2 3" key="1">
    <citation type="submission" date="2016-05" db="EMBL/GenBank/DDBJ databases">
        <title>Compelete Genome Sequence of Bacteriochlorophyll-Synthesizing Bacterium Porphyrobacter neustonensis DSM 9434.</title>
        <authorList>
            <person name="Shi X.-L."/>
            <person name="Wu Y.-H."/>
            <person name="Cheng H."/>
            <person name="Xu L."/>
            <person name="Zhang X.-Q."/>
            <person name="Wang C.-S."/>
            <person name="Xu X.-W."/>
        </authorList>
    </citation>
    <scope>NUCLEOTIDE SEQUENCE [LARGE SCALE GENOMIC DNA]</scope>
    <source>
        <strain evidence="2 3">DSM 9434</strain>
    </source>
</reference>
<dbReference type="OrthoDB" id="7585039at2"/>
<dbReference type="InterPro" id="IPR037401">
    <property type="entry name" value="SnoaL-like"/>
</dbReference>
<dbReference type="SUPFAM" id="SSF54427">
    <property type="entry name" value="NTF2-like"/>
    <property type="match status" value="1"/>
</dbReference>
<dbReference type="AlphaFoldDB" id="A0A192D218"/>
<sequence>MSLRLEDREAIRDILAAYAHAIDRRQWAMMARLFHPEATFRFGVIEGDWRGFVEQARGVIDPCLATQHQVGQTLFGFDGPDTCHTETYMTAMHTIPPGYPLTAVFPDKGLIYSAIVAGRYVDRFERRGGEWRIAQRTGLYDWREFRLAEGADLSDTPEGAAGYHDERDPSAAAVKAWLGQGHQRRL</sequence>
<protein>
    <recommendedName>
        <fullName evidence="1">SnoaL-like domain-containing protein</fullName>
    </recommendedName>
</protein>
<evidence type="ECO:0000313" key="2">
    <source>
        <dbReference type="EMBL" id="ANK12160.1"/>
    </source>
</evidence>
<evidence type="ECO:0000313" key="3">
    <source>
        <dbReference type="Proteomes" id="UP000078263"/>
    </source>
</evidence>
<dbReference type="EMBL" id="CP016033">
    <property type="protein sequence ID" value="ANK12160.1"/>
    <property type="molecule type" value="Genomic_DNA"/>
</dbReference>
<evidence type="ECO:0000259" key="1">
    <source>
        <dbReference type="Pfam" id="PF13577"/>
    </source>
</evidence>
<proteinExistence type="predicted"/>
<keyword evidence="3" id="KW-1185">Reference proteome</keyword>
<dbReference type="Gene3D" id="3.10.450.50">
    <property type="match status" value="1"/>
</dbReference>
<dbReference type="Proteomes" id="UP000078263">
    <property type="component" value="Chromosome"/>
</dbReference>
<organism evidence="2 3">
    <name type="scientific">Erythrobacter neustonensis</name>
    <dbReference type="NCBI Taxonomy" id="1112"/>
    <lineage>
        <taxon>Bacteria</taxon>
        <taxon>Pseudomonadati</taxon>
        <taxon>Pseudomonadota</taxon>
        <taxon>Alphaproteobacteria</taxon>
        <taxon>Sphingomonadales</taxon>
        <taxon>Erythrobacteraceae</taxon>
        <taxon>Erythrobacter/Porphyrobacter group</taxon>
        <taxon>Erythrobacter</taxon>
    </lineage>
</organism>
<name>A0A192D218_9SPHN</name>